<dbReference type="GO" id="GO:0016020">
    <property type="term" value="C:membrane"/>
    <property type="evidence" value="ECO:0007669"/>
    <property type="project" value="UniProtKB-SubCell"/>
</dbReference>
<dbReference type="OrthoDB" id="6770063at2759"/>
<keyword evidence="3 6" id="KW-1133">Transmembrane helix</keyword>
<dbReference type="InterPro" id="IPR036259">
    <property type="entry name" value="MFS_trans_sf"/>
</dbReference>
<evidence type="ECO:0000256" key="5">
    <source>
        <dbReference type="SAM" id="MobiDB-lite"/>
    </source>
</evidence>
<feature type="transmembrane region" description="Helical" evidence="6">
    <location>
        <begin position="296"/>
        <end position="320"/>
    </location>
</feature>
<evidence type="ECO:0000259" key="7">
    <source>
        <dbReference type="PROSITE" id="PS50850"/>
    </source>
</evidence>
<keyword evidence="2 6" id="KW-0812">Transmembrane</keyword>
<dbReference type="HOGENOM" id="CLU_008455_1_3_1"/>
<feature type="transmembrane region" description="Helical" evidence="6">
    <location>
        <begin position="398"/>
        <end position="416"/>
    </location>
</feature>
<feature type="transmembrane region" description="Helical" evidence="6">
    <location>
        <begin position="428"/>
        <end position="454"/>
    </location>
</feature>
<dbReference type="VEuPathDB" id="FungiDB:Z517_05705"/>
<comment type="subcellular location">
    <subcellularLocation>
        <location evidence="1">Membrane</location>
        <topology evidence="1">Multi-pass membrane protein</topology>
    </subcellularLocation>
</comment>
<dbReference type="RefSeq" id="XP_013286486.1">
    <property type="nucleotide sequence ID" value="XM_013431032.1"/>
</dbReference>
<organism evidence="8 9">
    <name type="scientific">Fonsecaea pedrosoi CBS 271.37</name>
    <dbReference type="NCBI Taxonomy" id="1442368"/>
    <lineage>
        <taxon>Eukaryota</taxon>
        <taxon>Fungi</taxon>
        <taxon>Dikarya</taxon>
        <taxon>Ascomycota</taxon>
        <taxon>Pezizomycotina</taxon>
        <taxon>Eurotiomycetes</taxon>
        <taxon>Chaetothyriomycetidae</taxon>
        <taxon>Chaetothyriales</taxon>
        <taxon>Herpotrichiellaceae</taxon>
        <taxon>Fonsecaea</taxon>
    </lineage>
</organism>
<evidence type="ECO:0000313" key="8">
    <source>
        <dbReference type="EMBL" id="KIW82678.1"/>
    </source>
</evidence>
<feature type="transmembrane region" description="Helical" evidence="6">
    <location>
        <begin position="466"/>
        <end position="489"/>
    </location>
</feature>
<feature type="transmembrane region" description="Helical" evidence="6">
    <location>
        <begin position="63"/>
        <end position="83"/>
    </location>
</feature>
<dbReference type="PROSITE" id="PS50850">
    <property type="entry name" value="MFS"/>
    <property type="match status" value="1"/>
</dbReference>
<evidence type="ECO:0000256" key="6">
    <source>
        <dbReference type="SAM" id="Phobius"/>
    </source>
</evidence>
<evidence type="ECO:0000256" key="1">
    <source>
        <dbReference type="ARBA" id="ARBA00004141"/>
    </source>
</evidence>
<feature type="domain" description="Major facilitator superfamily (MFS) profile" evidence="7">
    <location>
        <begin position="64"/>
        <end position="496"/>
    </location>
</feature>
<dbReference type="PANTHER" id="PTHR23502">
    <property type="entry name" value="MAJOR FACILITATOR SUPERFAMILY"/>
    <property type="match status" value="1"/>
</dbReference>
<dbReference type="InterPro" id="IPR020846">
    <property type="entry name" value="MFS_dom"/>
</dbReference>
<protein>
    <recommendedName>
        <fullName evidence="7">Major facilitator superfamily (MFS) profile domain-containing protein</fullName>
    </recommendedName>
</protein>
<evidence type="ECO:0000256" key="4">
    <source>
        <dbReference type="ARBA" id="ARBA00023136"/>
    </source>
</evidence>
<dbReference type="Gene3D" id="1.20.1250.20">
    <property type="entry name" value="MFS general substrate transporter like domains"/>
    <property type="match status" value="1"/>
</dbReference>
<dbReference type="InterPro" id="IPR011701">
    <property type="entry name" value="MFS"/>
</dbReference>
<evidence type="ECO:0000313" key="9">
    <source>
        <dbReference type="Proteomes" id="UP000053029"/>
    </source>
</evidence>
<feature type="transmembrane region" description="Helical" evidence="6">
    <location>
        <begin position="332"/>
        <end position="352"/>
    </location>
</feature>
<name>A0A0D2GNY7_9EURO</name>
<dbReference type="GO" id="GO:0022857">
    <property type="term" value="F:transmembrane transporter activity"/>
    <property type="evidence" value="ECO:0007669"/>
    <property type="project" value="InterPro"/>
</dbReference>
<dbReference type="GeneID" id="25305195"/>
<reference evidence="8 9" key="1">
    <citation type="submission" date="2015-01" db="EMBL/GenBank/DDBJ databases">
        <title>The Genome Sequence of Fonsecaea pedrosoi CBS 271.37.</title>
        <authorList>
            <consortium name="The Broad Institute Genomics Platform"/>
            <person name="Cuomo C."/>
            <person name="de Hoog S."/>
            <person name="Gorbushina A."/>
            <person name="Stielow B."/>
            <person name="Teixiera M."/>
            <person name="Abouelleil A."/>
            <person name="Chapman S.B."/>
            <person name="Priest M."/>
            <person name="Young S.K."/>
            <person name="Wortman J."/>
            <person name="Nusbaum C."/>
            <person name="Birren B."/>
        </authorList>
    </citation>
    <scope>NUCLEOTIDE SEQUENCE [LARGE SCALE GENOMIC DNA]</scope>
    <source>
        <strain evidence="8 9">CBS 271.37</strain>
    </source>
</reference>
<evidence type="ECO:0000256" key="2">
    <source>
        <dbReference type="ARBA" id="ARBA00022692"/>
    </source>
</evidence>
<proteinExistence type="predicted"/>
<feature type="transmembrane region" description="Helical" evidence="6">
    <location>
        <begin position="131"/>
        <end position="150"/>
    </location>
</feature>
<dbReference type="Pfam" id="PF07690">
    <property type="entry name" value="MFS_1"/>
    <property type="match status" value="1"/>
</dbReference>
<gene>
    <name evidence="8" type="ORF">Z517_05705</name>
</gene>
<dbReference type="SUPFAM" id="SSF103473">
    <property type="entry name" value="MFS general substrate transporter"/>
    <property type="match status" value="1"/>
</dbReference>
<keyword evidence="9" id="KW-1185">Reference proteome</keyword>
<sequence length="496" mass="53527">MLIDNKSCLPVVAETDRLPIDMDTPMDAEKGQGHGGAESEQVVTWEGIDDPDRPLNWSARQKWTLVLLASASSFATLSGGTMMAPGVQDISRALDLNVETTQLSLSIFVVWYGFGPMFIAPMTDIYGRRPVWLATGLWFSIWNMVCGFSHNKSLLIVGRLLAGLGASSSFGISNPIVSDCFPPAKRGRALGIATTMPLLGPAFGPIIGGILVQAAGWRWLFWTLSIFLATILILGYWLFYESSNNTILKRKAAMLRKTTGDNRYHAAGELESGKAKLTRSFALPFRMLCFEPAIQIIAGYLSVNFGTAYLVMTTFASLFVDEHGFSARAAGLQYISVAIGFLGGAHLGGLAMDKIYKRLRKAGSAEAAPEVRVPLMLPAGIISAVGLFWYGWSAQAKVFWLVPDIGIAVFSFGNVMTTQLSQAYVMDAFAGSVASGAAASQVLRSVTAFTFPIFAPAMYQNLGYGWGNSILAFLSLFLGLAGPGVLWVYGARLRAK</sequence>
<dbReference type="EMBL" id="KN846971">
    <property type="protein sequence ID" value="KIW82678.1"/>
    <property type="molecule type" value="Genomic_DNA"/>
</dbReference>
<evidence type="ECO:0000256" key="3">
    <source>
        <dbReference type="ARBA" id="ARBA00022989"/>
    </source>
</evidence>
<dbReference type="AlphaFoldDB" id="A0A0D2GNY7"/>
<keyword evidence="4 6" id="KW-0472">Membrane</keyword>
<feature type="transmembrane region" description="Helical" evidence="6">
    <location>
        <begin position="219"/>
        <end position="240"/>
    </location>
</feature>
<feature type="transmembrane region" description="Helical" evidence="6">
    <location>
        <begin position="103"/>
        <end position="119"/>
    </location>
</feature>
<dbReference type="Proteomes" id="UP000053029">
    <property type="component" value="Unassembled WGS sequence"/>
</dbReference>
<accession>A0A0D2GNY7</accession>
<feature type="region of interest" description="Disordered" evidence="5">
    <location>
        <begin position="21"/>
        <end position="40"/>
    </location>
</feature>
<feature type="transmembrane region" description="Helical" evidence="6">
    <location>
        <begin position="373"/>
        <end position="392"/>
    </location>
</feature>
<feature type="transmembrane region" description="Helical" evidence="6">
    <location>
        <begin position="156"/>
        <end position="177"/>
    </location>
</feature>
<dbReference type="PANTHER" id="PTHR23502:SF60">
    <property type="entry name" value="MAJOR FACILITATOR SUPERFAMILY (MFS) PROFILE DOMAIN-CONTAINING PROTEIN-RELATED"/>
    <property type="match status" value="1"/>
</dbReference>
<feature type="transmembrane region" description="Helical" evidence="6">
    <location>
        <begin position="189"/>
        <end position="213"/>
    </location>
</feature>